<dbReference type="Gene3D" id="1.10.8.140">
    <property type="entry name" value="PDCD5-like"/>
    <property type="match status" value="1"/>
</dbReference>
<evidence type="ECO:0000256" key="1">
    <source>
        <dbReference type="ARBA" id="ARBA00010490"/>
    </source>
</evidence>
<dbReference type="InterPro" id="IPR036883">
    <property type="entry name" value="PDCD5-like_sf"/>
</dbReference>
<accession>A0AAV7ZEA7</accession>
<organism evidence="3 5">
    <name type="scientific">Anaeramoeba flamelloides</name>
    <dbReference type="NCBI Taxonomy" id="1746091"/>
    <lineage>
        <taxon>Eukaryota</taxon>
        <taxon>Metamonada</taxon>
        <taxon>Anaeramoebidae</taxon>
        <taxon>Anaeramoeba</taxon>
    </lineage>
</organism>
<feature type="compositionally biased region" description="Low complexity" evidence="2">
    <location>
        <begin position="24"/>
        <end position="37"/>
    </location>
</feature>
<dbReference type="GO" id="GO:0005634">
    <property type="term" value="C:nucleus"/>
    <property type="evidence" value="ECO:0007669"/>
    <property type="project" value="TreeGrafter"/>
</dbReference>
<dbReference type="AlphaFoldDB" id="A0AAV7ZEA7"/>
<proteinExistence type="inferred from homology"/>
<evidence type="ECO:0000313" key="3">
    <source>
        <dbReference type="EMBL" id="KAJ3438528.1"/>
    </source>
</evidence>
<dbReference type="SUPFAM" id="SSF46950">
    <property type="entry name" value="Double-stranded DNA-binding domain"/>
    <property type="match status" value="1"/>
</dbReference>
<sequence>MSQNELEEIRKKRLQQMKSKYNPQQSQQMQKQQQQMEVQRQSALTQLMTVEARERLKRIGLVKPEKVRSIENRIIQMARMYQGRKITENELITILEQLAEKETKVTIQRRNWDLSDSDEEL</sequence>
<dbReference type="EMBL" id="JAOAOG010000213">
    <property type="protein sequence ID" value="KAJ6240181.1"/>
    <property type="molecule type" value="Genomic_DNA"/>
</dbReference>
<dbReference type="Proteomes" id="UP001150062">
    <property type="component" value="Unassembled WGS sequence"/>
</dbReference>
<comment type="similarity">
    <text evidence="1">Belongs to the PDCD5 family.</text>
</comment>
<reference evidence="4" key="1">
    <citation type="submission" date="2022-08" db="EMBL/GenBank/DDBJ databases">
        <title>Novel sulfate-reducing endosymbionts in the free-living metamonad Anaeramoeba.</title>
        <authorList>
            <person name="Jerlstrom-Hultqvist J."/>
            <person name="Cepicka I."/>
            <person name="Gallot-Lavallee L."/>
            <person name="Salas-Leiva D."/>
            <person name="Curtis B.A."/>
            <person name="Zahonova K."/>
            <person name="Pipaliya S."/>
            <person name="Dacks J."/>
            <person name="Roger A.J."/>
        </authorList>
    </citation>
    <scope>NUCLEOTIDE SEQUENCE</scope>
    <source>
        <strain evidence="4">Schooner1</strain>
    </source>
</reference>
<evidence type="ECO:0000313" key="5">
    <source>
        <dbReference type="Proteomes" id="UP001146793"/>
    </source>
</evidence>
<dbReference type="Pfam" id="PF01984">
    <property type="entry name" value="dsDNA_bind"/>
    <property type="match status" value="1"/>
</dbReference>
<dbReference type="Proteomes" id="UP001146793">
    <property type="component" value="Unassembled WGS sequence"/>
</dbReference>
<dbReference type="EMBL" id="JANTQA010000033">
    <property type="protein sequence ID" value="KAJ3438528.1"/>
    <property type="molecule type" value="Genomic_DNA"/>
</dbReference>
<protein>
    <submittedName>
        <fullName evidence="3">Programmed cell death protein</fullName>
    </submittedName>
</protein>
<evidence type="ECO:0000313" key="4">
    <source>
        <dbReference type="EMBL" id="KAJ6240181.1"/>
    </source>
</evidence>
<dbReference type="PANTHER" id="PTHR10840:SF0">
    <property type="entry name" value="PROGRAMMED CELL DEATH PROTEIN 5"/>
    <property type="match status" value="1"/>
</dbReference>
<dbReference type="InterPro" id="IPR002836">
    <property type="entry name" value="PDCD5-like"/>
</dbReference>
<reference evidence="3" key="2">
    <citation type="submission" date="2022-08" db="EMBL/GenBank/DDBJ databases">
        <title>Novel sulphate-reducing endosymbionts in the free-living metamonad Anaeramoeba.</title>
        <authorList>
            <person name="Jerlstrom-Hultqvist J."/>
            <person name="Cepicka I."/>
            <person name="Gallot-Lavallee L."/>
            <person name="Salas-Leiva D."/>
            <person name="Curtis B.A."/>
            <person name="Zahonova K."/>
            <person name="Pipaliya S."/>
            <person name="Dacks J."/>
            <person name="Roger A.J."/>
        </authorList>
    </citation>
    <scope>NUCLEOTIDE SEQUENCE</scope>
    <source>
        <strain evidence="3">Busselton2</strain>
    </source>
</reference>
<evidence type="ECO:0000313" key="6">
    <source>
        <dbReference type="Proteomes" id="UP001150062"/>
    </source>
</evidence>
<dbReference type="PIRSF" id="PIRSF015730">
    <property type="entry name" value="TFAR19"/>
    <property type="match status" value="1"/>
</dbReference>
<dbReference type="PANTHER" id="PTHR10840">
    <property type="entry name" value="PROGRAMMED CELL DEATH PROTEIN 5"/>
    <property type="match status" value="1"/>
</dbReference>
<feature type="region of interest" description="Disordered" evidence="2">
    <location>
        <begin position="14"/>
        <end position="37"/>
    </location>
</feature>
<comment type="caution">
    <text evidence="3">The sequence shown here is derived from an EMBL/GenBank/DDBJ whole genome shotgun (WGS) entry which is preliminary data.</text>
</comment>
<keyword evidence="6" id="KW-1185">Reference proteome</keyword>
<name>A0AAV7ZEA7_9EUKA</name>
<dbReference type="GO" id="GO:0005829">
    <property type="term" value="C:cytosol"/>
    <property type="evidence" value="ECO:0007669"/>
    <property type="project" value="TreeGrafter"/>
</dbReference>
<dbReference type="GO" id="GO:0003677">
    <property type="term" value="F:DNA binding"/>
    <property type="evidence" value="ECO:0007669"/>
    <property type="project" value="InterPro"/>
</dbReference>
<gene>
    <name evidence="3" type="ORF">M0812_17719</name>
    <name evidence="4" type="ORF">M0813_24524</name>
</gene>
<evidence type="ECO:0000256" key="2">
    <source>
        <dbReference type="SAM" id="MobiDB-lite"/>
    </source>
</evidence>